<keyword evidence="4" id="KW-0807">Transducer</keyword>
<dbReference type="SUPFAM" id="SSF55785">
    <property type="entry name" value="PYP-like sensor domain (PAS domain)"/>
    <property type="match status" value="2"/>
</dbReference>
<dbReference type="CDD" id="cd11386">
    <property type="entry name" value="MCP_signal"/>
    <property type="match status" value="1"/>
</dbReference>
<comment type="similarity">
    <text evidence="3">Belongs to the methyl-accepting chemotaxis (MCP) protein family.</text>
</comment>
<comment type="caution">
    <text evidence="9">The sequence shown here is derived from an EMBL/GenBank/DDBJ whole genome shotgun (WGS) entry which is preliminary data.</text>
</comment>
<dbReference type="Pfam" id="PF08447">
    <property type="entry name" value="PAS_3"/>
    <property type="match status" value="2"/>
</dbReference>
<dbReference type="CDD" id="cd00130">
    <property type="entry name" value="PAS"/>
    <property type="match status" value="2"/>
</dbReference>
<dbReference type="AlphaFoldDB" id="A0A7W6CY34"/>
<dbReference type="Gene3D" id="1.10.287.950">
    <property type="entry name" value="Methyl-accepting chemotaxis protein"/>
    <property type="match status" value="1"/>
</dbReference>
<dbReference type="FunFam" id="1.10.287.950:FF:000001">
    <property type="entry name" value="Methyl-accepting chemotaxis sensory transducer"/>
    <property type="match status" value="1"/>
</dbReference>
<organism evidence="9 10">
    <name type="scientific">Rhizobium metallidurans</name>
    <dbReference type="NCBI Taxonomy" id="1265931"/>
    <lineage>
        <taxon>Bacteria</taxon>
        <taxon>Pseudomonadati</taxon>
        <taxon>Pseudomonadota</taxon>
        <taxon>Alphaproteobacteria</taxon>
        <taxon>Hyphomicrobiales</taxon>
        <taxon>Rhizobiaceae</taxon>
        <taxon>Rhizobium/Agrobacterium group</taxon>
        <taxon>Rhizobium</taxon>
    </lineage>
</organism>
<keyword evidence="10" id="KW-1185">Reference proteome</keyword>
<dbReference type="PANTHER" id="PTHR43531">
    <property type="entry name" value="PROTEIN ICFG"/>
    <property type="match status" value="1"/>
</dbReference>
<feature type="domain" description="HAMP" evidence="8">
    <location>
        <begin position="246"/>
        <end position="298"/>
    </location>
</feature>
<dbReference type="PROSITE" id="PS50112">
    <property type="entry name" value="PAS"/>
    <property type="match status" value="2"/>
</dbReference>
<evidence type="ECO:0000256" key="3">
    <source>
        <dbReference type="ARBA" id="ARBA00029447"/>
    </source>
</evidence>
<dbReference type="Proteomes" id="UP000582090">
    <property type="component" value="Unassembled WGS sequence"/>
</dbReference>
<sequence length="570" mass="61540">MVGFLSSIGSSSSAVLDALNKSQAIIEFDLNGKILTANENFCKAVGYELGEIVGKHHRMFVDPAEANSKEYADFWARLGEGKFDQRQYRRIAKGGREIWIEATYNPIYRGSKPYKVMKFATDITAAKKQAAEDKGKLEALSRAQAVIEFTPEGNIITANENFLSTLGYSLGEIVGKHHAMFCEDDYSRSPTYKAFWANLAAGKFAADQFKRIGKGGREIYIQASYNPILDASGRVFKVVKFATDVTERMKVVNDLGAGLARLSECNIRQTIDEPFVGEFETLRRDFNTSIGAFQATLVKVLQQTNALNGNSQEMRDAAEQLSARTREQAVSLEETSAALETVTATVKSSTENTQATRKLVQSARASASTSAAVVRETITAMQRIASASKEIGQIIGVIDEIAFQTNLLALNAGVEAARAGEAGKGFAVVAQEVRELAQRSAKAAKEIKGLIENSGKEVNEGVRLVDATGTALNEIETFVESIDTNMTALATAAAEQSTGLSEINNAVSQIDRMTQQNAGMVERTTGISSELASGAALLAELVNHFKLNRRGAIRDQGTQSGAPARGQRAA</sequence>
<dbReference type="InterPro" id="IPR001610">
    <property type="entry name" value="PAC"/>
</dbReference>
<evidence type="ECO:0000259" key="8">
    <source>
        <dbReference type="PROSITE" id="PS50885"/>
    </source>
</evidence>
<evidence type="ECO:0000259" key="7">
    <source>
        <dbReference type="PROSITE" id="PS50113"/>
    </source>
</evidence>
<dbReference type="InterPro" id="IPR035965">
    <property type="entry name" value="PAS-like_dom_sf"/>
</dbReference>
<evidence type="ECO:0000313" key="9">
    <source>
        <dbReference type="EMBL" id="MBB3964596.1"/>
    </source>
</evidence>
<dbReference type="InterPro" id="IPR000700">
    <property type="entry name" value="PAS-assoc_C"/>
</dbReference>
<dbReference type="PROSITE" id="PS50113">
    <property type="entry name" value="PAC"/>
    <property type="match status" value="1"/>
</dbReference>
<dbReference type="SMART" id="SM00091">
    <property type="entry name" value="PAS"/>
    <property type="match status" value="2"/>
</dbReference>
<reference evidence="9 10" key="1">
    <citation type="submission" date="2020-08" db="EMBL/GenBank/DDBJ databases">
        <title>Genomic Encyclopedia of Type Strains, Phase IV (KMG-IV): sequencing the most valuable type-strain genomes for metagenomic binning, comparative biology and taxonomic classification.</title>
        <authorList>
            <person name="Goeker M."/>
        </authorList>
    </citation>
    <scope>NUCLEOTIDE SEQUENCE [LARGE SCALE GENOMIC DNA]</scope>
    <source>
        <strain evidence="9 10">DSM 26575</strain>
    </source>
</reference>
<keyword evidence="2" id="KW-0145">Chemotaxis</keyword>
<dbReference type="GO" id="GO:0016020">
    <property type="term" value="C:membrane"/>
    <property type="evidence" value="ECO:0007669"/>
    <property type="project" value="UniProtKB-SubCell"/>
</dbReference>
<evidence type="ECO:0000256" key="4">
    <source>
        <dbReference type="PROSITE-ProRule" id="PRU00284"/>
    </source>
</evidence>
<dbReference type="EMBL" id="JACIDW010000005">
    <property type="protein sequence ID" value="MBB3964596.1"/>
    <property type="molecule type" value="Genomic_DNA"/>
</dbReference>
<feature type="domain" description="PAS" evidence="6">
    <location>
        <begin position="152"/>
        <end position="176"/>
    </location>
</feature>
<dbReference type="Pfam" id="PF00015">
    <property type="entry name" value="MCPsignal"/>
    <property type="match status" value="1"/>
</dbReference>
<feature type="domain" description="PAS" evidence="6">
    <location>
        <begin position="15"/>
        <end position="63"/>
    </location>
</feature>
<dbReference type="InterPro" id="IPR013655">
    <property type="entry name" value="PAS_fold_3"/>
</dbReference>
<proteinExistence type="inferred from homology"/>
<dbReference type="NCBIfam" id="TIGR00229">
    <property type="entry name" value="sensory_box"/>
    <property type="match status" value="2"/>
</dbReference>
<dbReference type="GO" id="GO:0007165">
    <property type="term" value="P:signal transduction"/>
    <property type="evidence" value="ECO:0007669"/>
    <property type="project" value="UniProtKB-KW"/>
</dbReference>
<dbReference type="RefSeq" id="WP_183900226.1">
    <property type="nucleotide sequence ID" value="NZ_JACIDW010000005.1"/>
</dbReference>
<dbReference type="PRINTS" id="PR00260">
    <property type="entry name" value="CHEMTRNSDUCR"/>
</dbReference>
<evidence type="ECO:0000256" key="2">
    <source>
        <dbReference type="ARBA" id="ARBA00022500"/>
    </source>
</evidence>
<dbReference type="InterPro" id="IPR004090">
    <property type="entry name" value="Chemotax_Me-accpt_rcpt"/>
</dbReference>
<evidence type="ECO:0000259" key="6">
    <source>
        <dbReference type="PROSITE" id="PS50112"/>
    </source>
</evidence>
<accession>A0A7W6CY34</accession>
<dbReference type="SMART" id="SM00283">
    <property type="entry name" value="MA"/>
    <property type="match status" value="1"/>
</dbReference>
<dbReference type="InterPro" id="IPR051310">
    <property type="entry name" value="MCP_chemotaxis"/>
</dbReference>
<dbReference type="Gene3D" id="3.30.450.20">
    <property type="entry name" value="PAS domain"/>
    <property type="match status" value="2"/>
</dbReference>
<dbReference type="InterPro" id="IPR003660">
    <property type="entry name" value="HAMP_dom"/>
</dbReference>
<dbReference type="SUPFAM" id="SSF58104">
    <property type="entry name" value="Methyl-accepting chemotaxis protein (MCP) signaling domain"/>
    <property type="match status" value="1"/>
</dbReference>
<gene>
    <name evidence="9" type="ORF">GGQ67_002257</name>
</gene>
<feature type="domain" description="PAC" evidence="7">
    <location>
        <begin position="205"/>
        <end position="257"/>
    </location>
</feature>
<dbReference type="PANTHER" id="PTHR43531:SF11">
    <property type="entry name" value="METHYL-ACCEPTING CHEMOTAXIS PROTEIN 3"/>
    <property type="match status" value="1"/>
</dbReference>
<evidence type="ECO:0000313" key="10">
    <source>
        <dbReference type="Proteomes" id="UP000582090"/>
    </source>
</evidence>
<dbReference type="InterPro" id="IPR000014">
    <property type="entry name" value="PAS"/>
</dbReference>
<dbReference type="GO" id="GO:0004888">
    <property type="term" value="F:transmembrane signaling receptor activity"/>
    <property type="evidence" value="ECO:0007669"/>
    <property type="project" value="InterPro"/>
</dbReference>
<dbReference type="InterPro" id="IPR004089">
    <property type="entry name" value="MCPsignal_dom"/>
</dbReference>
<feature type="domain" description="Methyl-accepting transducer" evidence="5">
    <location>
        <begin position="303"/>
        <end position="532"/>
    </location>
</feature>
<evidence type="ECO:0000259" key="5">
    <source>
        <dbReference type="PROSITE" id="PS50111"/>
    </source>
</evidence>
<dbReference type="SMART" id="SM00086">
    <property type="entry name" value="PAC"/>
    <property type="match status" value="2"/>
</dbReference>
<protein>
    <submittedName>
        <fullName evidence="9">Methyl-accepting chemotaxis protein</fullName>
    </submittedName>
</protein>
<dbReference type="PROSITE" id="PS50111">
    <property type="entry name" value="CHEMOTAXIS_TRANSDUC_2"/>
    <property type="match status" value="1"/>
</dbReference>
<comment type="subcellular location">
    <subcellularLocation>
        <location evidence="1">Membrane</location>
    </subcellularLocation>
</comment>
<evidence type="ECO:0000256" key="1">
    <source>
        <dbReference type="ARBA" id="ARBA00004370"/>
    </source>
</evidence>
<dbReference type="GO" id="GO:0006935">
    <property type="term" value="P:chemotaxis"/>
    <property type="evidence" value="ECO:0007669"/>
    <property type="project" value="UniProtKB-KW"/>
</dbReference>
<dbReference type="PROSITE" id="PS50885">
    <property type="entry name" value="HAMP"/>
    <property type="match status" value="1"/>
</dbReference>
<name>A0A7W6CY34_9HYPH</name>